<dbReference type="InterPro" id="IPR013974">
    <property type="entry name" value="SAF"/>
</dbReference>
<dbReference type="EMBL" id="JAROCG010000001">
    <property type="protein sequence ID" value="MDN4610908.1"/>
    <property type="molecule type" value="Genomic_DNA"/>
</dbReference>
<dbReference type="InterPro" id="IPR031571">
    <property type="entry name" value="RcpC_dom"/>
</dbReference>
<reference evidence="3" key="1">
    <citation type="submission" date="2023-06" db="EMBL/GenBank/DDBJ databases">
        <title>MT1 and MT2 Draft Genomes of Novel Species.</title>
        <authorList>
            <person name="Venkateswaran K."/>
        </authorList>
    </citation>
    <scope>NUCLEOTIDE SEQUENCE</scope>
    <source>
        <strain evidence="3">IIF3SC-B10</strain>
    </source>
</reference>
<evidence type="ECO:0000259" key="2">
    <source>
        <dbReference type="SMART" id="SM00858"/>
    </source>
</evidence>
<proteinExistence type="predicted"/>
<evidence type="ECO:0000256" key="1">
    <source>
        <dbReference type="SAM" id="SignalP"/>
    </source>
</evidence>
<keyword evidence="1" id="KW-0732">Signal</keyword>
<feature type="signal peptide" evidence="1">
    <location>
        <begin position="1"/>
        <end position="42"/>
    </location>
</feature>
<feature type="domain" description="SAF" evidence="2">
    <location>
        <begin position="51"/>
        <end position="113"/>
    </location>
</feature>
<accession>A0ABT8K0G6</accession>
<comment type="caution">
    <text evidence="3">The sequence shown here is derived from an EMBL/GenBank/DDBJ whole genome shotgun (WGS) entry which is preliminary data.</text>
</comment>
<evidence type="ECO:0000313" key="4">
    <source>
        <dbReference type="Proteomes" id="UP001174209"/>
    </source>
</evidence>
<gene>
    <name evidence="3" type="ORF">P5G52_08480</name>
</gene>
<sequence length="223" mass="22482">MTPSSRLLRAPFRYRLRRLVHRHKRLLACLLLSAAAGVAVEAAVGDDYPTTAVVSASHDLAVGTVLTEADIAIVQLPEEALTRDTFSLPEQVLGQQLAAPLSRGSPLASTALVGDGLLTGTAPGTVAVPLRPADPATVQLLAPGQLVDVILSTGNGYDVAAESTVLARSVAVLWTSPGGTGSTWPGAGDAGGLVVVAARAADAEALAGSSSSGDVHLVLTTGP</sequence>
<protein>
    <submittedName>
        <fullName evidence="3">RcpC/CpaB family pilus assembly protein</fullName>
    </submittedName>
</protein>
<dbReference type="RefSeq" id="WP_301226469.1">
    <property type="nucleotide sequence ID" value="NZ_JAROCG010000001.1"/>
</dbReference>
<dbReference type="SMART" id="SM00858">
    <property type="entry name" value="SAF"/>
    <property type="match status" value="1"/>
</dbReference>
<dbReference type="Gene3D" id="3.90.1210.10">
    <property type="entry name" value="Antifreeze-like/N-acetylneuraminic acid synthase C-terminal domain"/>
    <property type="match status" value="1"/>
</dbReference>
<dbReference type="Pfam" id="PF08666">
    <property type="entry name" value="SAF"/>
    <property type="match status" value="1"/>
</dbReference>
<evidence type="ECO:0000313" key="3">
    <source>
        <dbReference type="EMBL" id="MDN4610908.1"/>
    </source>
</evidence>
<dbReference type="Pfam" id="PF16976">
    <property type="entry name" value="RcpC"/>
    <property type="match status" value="1"/>
</dbReference>
<name>A0ABT8K0G6_9MICC</name>
<dbReference type="Proteomes" id="UP001174209">
    <property type="component" value="Unassembled WGS sequence"/>
</dbReference>
<organism evidence="3 4">
    <name type="scientific">Arthrobacter burdickii</name>
    <dbReference type="NCBI Taxonomy" id="3035920"/>
    <lineage>
        <taxon>Bacteria</taxon>
        <taxon>Bacillati</taxon>
        <taxon>Actinomycetota</taxon>
        <taxon>Actinomycetes</taxon>
        <taxon>Micrococcales</taxon>
        <taxon>Micrococcaceae</taxon>
        <taxon>Arthrobacter</taxon>
    </lineage>
</organism>
<feature type="chain" id="PRO_5046548942" evidence="1">
    <location>
        <begin position="43"/>
        <end position="223"/>
    </location>
</feature>
<keyword evidence="4" id="KW-1185">Reference proteome</keyword>
<dbReference type="CDD" id="cd11614">
    <property type="entry name" value="SAF_CpaB_FlgA_like"/>
    <property type="match status" value="1"/>
</dbReference>